<feature type="binding site" evidence="3">
    <location>
        <position position="88"/>
    </location>
    <ligand>
        <name>substrate</name>
    </ligand>
</feature>
<evidence type="ECO:0000256" key="1">
    <source>
        <dbReference type="ARBA" id="ARBA00008853"/>
    </source>
</evidence>
<evidence type="ECO:0000256" key="3">
    <source>
        <dbReference type="PIRSR" id="PIRSR605511-2"/>
    </source>
</evidence>
<evidence type="ECO:0000259" key="4">
    <source>
        <dbReference type="Pfam" id="PF08450"/>
    </source>
</evidence>
<protein>
    <submittedName>
        <fullName evidence="5">Sugar lactone lactonase YvrE</fullName>
    </submittedName>
</protein>
<dbReference type="Gene3D" id="2.120.10.30">
    <property type="entry name" value="TolB, C-terminal domain"/>
    <property type="match status" value="1"/>
</dbReference>
<dbReference type="STRING" id="1121316.SAMN02745207_03010"/>
<sequence length="279" mass="31655">MVINNNDLIGECPTWNYNNNTFCWIDVEGKKVCSLDEEKKIYNEVTLDKRIGFISFDENNSTIMGLEDGVYIDNKLIYVPSTHQDFVRFNDGKISPAGNLWAGTMAIDQSEYRAKNAAYLYKFSENQKCTPLIKDVTISNGLEWSLDLKTFYYIDSPTNQIISYEYDIQDDTIKNPKIIIHFNDKNSVPDGMTIDDEGMLWVAKWGGYMVQRINPITGDIIDEIDLPTAQVTSCTFGGRNLDTLYITTASIGMNDEYAGAVFKVIPGVKGRKTFQMKNL</sequence>
<accession>A0A1M5WNI9</accession>
<dbReference type="InterPro" id="IPR013658">
    <property type="entry name" value="SGL"/>
</dbReference>
<feature type="binding site" evidence="3">
    <location>
        <position position="11"/>
    </location>
    <ligand>
        <name>a divalent metal cation</name>
        <dbReference type="ChEBI" id="CHEBI:60240"/>
    </ligand>
</feature>
<dbReference type="AlphaFoldDB" id="A0A1M5WNI9"/>
<feature type="domain" description="SMP-30/Gluconolactonase/LRE-like region" evidence="4">
    <location>
        <begin position="9"/>
        <end position="249"/>
    </location>
</feature>
<dbReference type="Pfam" id="PF08450">
    <property type="entry name" value="SGL"/>
    <property type="match status" value="1"/>
</dbReference>
<reference evidence="5 6" key="1">
    <citation type="submission" date="2016-11" db="EMBL/GenBank/DDBJ databases">
        <authorList>
            <person name="Jaros S."/>
            <person name="Januszkiewicz K."/>
            <person name="Wedrychowicz H."/>
        </authorList>
    </citation>
    <scope>NUCLEOTIDE SEQUENCE [LARGE SCALE GENOMIC DNA]</scope>
    <source>
        <strain evidence="5 6">DSM 8605</strain>
    </source>
</reference>
<feature type="binding site" evidence="3">
    <location>
        <position position="90"/>
    </location>
    <ligand>
        <name>substrate</name>
    </ligand>
</feature>
<dbReference type="GO" id="GO:0019853">
    <property type="term" value="P:L-ascorbic acid biosynthetic process"/>
    <property type="evidence" value="ECO:0007669"/>
    <property type="project" value="TreeGrafter"/>
</dbReference>
<dbReference type="EMBL" id="FQXM01000019">
    <property type="protein sequence ID" value="SHH89120.1"/>
    <property type="molecule type" value="Genomic_DNA"/>
</dbReference>
<comment type="similarity">
    <text evidence="1">Belongs to the SMP-30/CGR1 family.</text>
</comment>
<organism evidence="5 6">
    <name type="scientific">Clostridium grantii DSM 8605</name>
    <dbReference type="NCBI Taxonomy" id="1121316"/>
    <lineage>
        <taxon>Bacteria</taxon>
        <taxon>Bacillati</taxon>
        <taxon>Bacillota</taxon>
        <taxon>Clostridia</taxon>
        <taxon>Eubacteriales</taxon>
        <taxon>Clostridiaceae</taxon>
        <taxon>Clostridium</taxon>
    </lineage>
</organism>
<dbReference type="PANTHER" id="PTHR10907:SF47">
    <property type="entry name" value="REGUCALCIN"/>
    <property type="match status" value="1"/>
</dbReference>
<dbReference type="PRINTS" id="PR01790">
    <property type="entry name" value="SMP30FAMILY"/>
</dbReference>
<keyword evidence="3" id="KW-0862">Zinc</keyword>
<dbReference type="SUPFAM" id="SSF63829">
    <property type="entry name" value="Calcium-dependent phosphotriesterase"/>
    <property type="match status" value="1"/>
</dbReference>
<dbReference type="PANTHER" id="PTHR10907">
    <property type="entry name" value="REGUCALCIN"/>
    <property type="match status" value="1"/>
</dbReference>
<feature type="binding site" evidence="3">
    <location>
        <position position="190"/>
    </location>
    <ligand>
        <name>a divalent metal cation</name>
        <dbReference type="ChEBI" id="CHEBI:60240"/>
    </ligand>
</feature>
<evidence type="ECO:0000313" key="6">
    <source>
        <dbReference type="Proteomes" id="UP000184447"/>
    </source>
</evidence>
<dbReference type="Proteomes" id="UP000184447">
    <property type="component" value="Unassembled WGS sequence"/>
</dbReference>
<comment type="cofactor">
    <cofactor evidence="3">
        <name>Zn(2+)</name>
        <dbReference type="ChEBI" id="CHEBI:29105"/>
    </cofactor>
    <text evidence="3">Binds 1 divalent metal cation per subunit.</text>
</comment>
<keyword evidence="6" id="KW-1185">Reference proteome</keyword>
<evidence type="ECO:0000313" key="5">
    <source>
        <dbReference type="EMBL" id="SHH89120.1"/>
    </source>
</evidence>
<gene>
    <name evidence="5" type="ORF">SAMN02745207_03010</name>
</gene>
<dbReference type="InterPro" id="IPR005511">
    <property type="entry name" value="SMP-30"/>
</dbReference>
<proteinExistence type="inferred from homology"/>
<feature type="binding site" evidence="3">
    <location>
        <position position="108"/>
    </location>
    <ligand>
        <name>substrate</name>
    </ligand>
</feature>
<name>A0A1M5WNI9_9CLOT</name>
<dbReference type="GO" id="GO:0004341">
    <property type="term" value="F:gluconolactonase activity"/>
    <property type="evidence" value="ECO:0007669"/>
    <property type="project" value="TreeGrafter"/>
</dbReference>
<keyword evidence="3" id="KW-0479">Metal-binding</keyword>
<feature type="binding site" evidence="3">
    <location>
        <position position="140"/>
    </location>
    <ligand>
        <name>a divalent metal cation</name>
        <dbReference type="ChEBI" id="CHEBI:60240"/>
    </ligand>
</feature>
<dbReference type="GO" id="GO:0005509">
    <property type="term" value="F:calcium ion binding"/>
    <property type="evidence" value="ECO:0007669"/>
    <property type="project" value="TreeGrafter"/>
</dbReference>
<feature type="active site" description="Proton donor/acceptor" evidence="2">
    <location>
        <position position="190"/>
    </location>
</feature>
<dbReference type="InterPro" id="IPR011042">
    <property type="entry name" value="6-blade_b-propeller_TolB-like"/>
</dbReference>
<evidence type="ECO:0000256" key="2">
    <source>
        <dbReference type="PIRSR" id="PIRSR605511-1"/>
    </source>
</evidence>